<evidence type="ECO:0000313" key="2">
    <source>
        <dbReference type="EMBL" id="KAL3091994.1"/>
    </source>
</evidence>
<reference evidence="2 3" key="1">
    <citation type="submission" date="2024-10" db="EMBL/GenBank/DDBJ databases">
        <authorList>
            <person name="Kim D."/>
        </authorList>
    </citation>
    <scope>NUCLEOTIDE SEQUENCE [LARGE SCALE GENOMIC DNA]</scope>
    <source>
        <strain evidence="2">Taebaek</strain>
    </source>
</reference>
<dbReference type="AlphaFoldDB" id="A0ABD2JMZ3"/>
<dbReference type="InterPro" id="IPR050359">
    <property type="entry name" value="bHLH_transcription_factors"/>
</dbReference>
<feature type="domain" description="BHLH" evidence="1">
    <location>
        <begin position="10"/>
        <end position="65"/>
    </location>
</feature>
<dbReference type="InterPro" id="IPR011598">
    <property type="entry name" value="bHLH_dom"/>
</dbReference>
<dbReference type="Proteomes" id="UP001620645">
    <property type="component" value="Unassembled WGS sequence"/>
</dbReference>
<protein>
    <recommendedName>
        <fullName evidence="1">BHLH domain-containing protein</fullName>
    </recommendedName>
</protein>
<sequence>MPEGVSKKQQRRTKANCRERNRMHELNKALDILRLRVPIIAMCNQQQKLSKIETLRLARNYIKALNQMAEKGAQMMSKVDYARILCEELSATTANQIATCLGVPPILLRAMPTQRQQQQHQVDGTAQSRTAICTPTNFKTQSEKDVLMGPLFDHQMPRMSRTECQQ</sequence>
<dbReference type="PANTHER" id="PTHR19290">
    <property type="entry name" value="BASIC HELIX-LOOP-HELIX PROTEIN NEUROGENIN-RELATED"/>
    <property type="match status" value="1"/>
</dbReference>
<comment type="caution">
    <text evidence="2">The sequence shown here is derived from an EMBL/GenBank/DDBJ whole genome shotgun (WGS) entry which is preliminary data.</text>
</comment>
<evidence type="ECO:0000313" key="3">
    <source>
        <dbReference type="Proteomes" id="UP001620645"/>
    </source>
</evidence>
<organism evidence="2 3">
    <name type="scientific">Heterodera schachtii</name>
    <name type="common">Sugarbeet cyst nematode worm</name>
    <name type="synonym">Tylenchus schachtii</name>
    <dbReference type="NCBI Taxonomy" id="97005"/>
    <lineage>
        <taxon>Eukaryota</taxon>
        <taxon>Metazoa</taxon>
        <taxon>Ecdysozoa</taxon>
        <taxon>Nematoda</taxon>
        <taxon>Chromadorea</taxon>
        <taxon>Rhabditida</taxon>
        <taxon>Tylenchina</taxon>
        <taxon>Tylenchomorpha</taxon>
        <taxon>Tylenchoidea</taxon>
        <taxon>Heteroderidae</taxon>
        <taxon>Heteroderinae</taxon>
        <taxon>Heterodera</taxon>
    </lineage>
</organism>
<dbReference type="EMBL" id="JBICCN010000121">
    <property type="protein sequence ID" value="KAL3091994.1"/>
    <property type="molecule type" value="Genomic_DNA"/>
</dbReference>
<keyword evidence="3" id="KW-1185">Reference proteome</keyword>
<dbReference type="SMART" id="SM00353">
    <property type="entry name" value="HLH"/>
    <property type="match status" value="1"/>
</dbReference>
<name>A0ABD2JMZ3_HETSC</name>
<dbReference type="SUPFAM" id="SSF47459">
    <property type="entry name" value="HLH, helix-loop-helix DNA-binding domain"/>
    <property type="match status" value="1"/>
</dbReference>
<dbReference type="InterPro" id="IPR036638">
    <property type="entry name" value="HLH_DNA-bd_sf"/>
</dbReference>
<dbReference type="PROSITE" id="PS50888">
    <property type="entry name" value="BHLH"/>
    <property type="match status" value="1"/>
</dbReference>
<accession>A0ABD2JMZ3</accession>
<proteinExistence type="predicted"/>
<dbReference type="Pfam" id="PF00010">
    <property type="entry name" value="HLH"/>
    <property type="match status" value="1"/>
</dbReference>
<evidence type="ECO:0000259" key="1">
    <source>
        <dbReference type="PROSITE" id="PS50888"/>
    </source>
</evidence>
<gene>
    <name evidence="2" type="ORF">niasHS_005944</name>
</gene>
<dbReference type="PANTHER" id="PTHR19290:SF134">
    <property type="entry name" value="NEUROGENIC DIFFERENTIATION FACTOR 1"/>
    <property type="match status" value="1"/>
</dbReference>
<dbReference type="Gene3D" id="4.10.280.10">
    <property type="entry name" value="Helix-loop-helix DNA-binding domain"/>
    <property type="match status" value="1"/>
</dbReference>